<gene>
    <name evidence="6" type="primary">efeO</name>
    <name evidence="6" type="ORF">WDZ17_04440</name>
</gene>
<dbReference type="PANTHER" id="PTHR39192:SF1">
    <property type="entry name" value="IRON UPTAKE SYSTEM COMPONENT EFEO"/>
    <property type="match status" value="1"/>
</dbReference>
<dbReference type="InterPro" id="IPR053377">
    <property type="entry name" value="Iron_uptake_EfeM/EfeO"/>
</dbReference>
<keyword evidence="7" id="KW-1185">Reference proteome</keyword>
<evidence type="ECO:0000256" key="1">
    <source>
        <dbReference type="ARBA" id="ARBA00004196"/>
    </source>
</evidence>
<evidence type="ECO:0000313" key="7">
    <source>
        <dbReference type="Proteomes" id="UP001387100"/>
    </source>
</evidence>
<dbReference type="InterPro" id="IPR034981">
    <property type="entry name" value="Imelysin-like_EfeO/Algp7"/>
</dbReference>
<keyword evidence="3 4" id="KW-0732">Signal</keyword>
<evidence type="ECO:0000313" key="6">
    <source>
        <dbReference type="EMBL" id="MEJ5944542.1"/>
    </source>
</evidence>
<evidence type="ECO:0000256" key="3">
    <source>
        <dbReference type="ARBA" id="ARBA00022729"/>
    </source>
</evidence>
<sequence>MRRPAPLRRPGTPPVPPLVALGLLALPLTACATDAAPASGSGTADGEGPVVVTAADDACEASRSELTAGISTFAITNAGGQVTEVYVYDGDRIVTEKEDIGPGTSYDLTVDLGEGTYQLACKPGMVGEGIRTDLVVSPAAVTQADDPAAVRAVADYRAFVQEQADSAVPLVTQLAAAVEAGDVEAARALYAPSRAPWERVEPVAEAFGDLDPRMDAREADLAPGDDFTGWHRLEKALWTGEDLAPLVPVADQLVDDVAELAGRVPEAPLTPTSIGNGAKELLDEVATGKITGEEEAFSHTDLVDVDANVTGAQEALEALRPLVQEDDPALVAELDARFADLRTALEPYRDGDGWVSYDTLDEDQRLDLSRAVDALAEPLSGLAAAASR</sequence>
<accession>A0ABU8RHI0</accession>
<evidence type="ECO:0000256" key="2">
    <source>
        <dbReference type="ARBA" id="ARBA00005989"/>
    </source>
</evidence>
<dbReference type="CDD" id="cd14656">
    <property type="entry name" value="Imelysin-like_EfeO"/>
    <property type="match status" value="1"/>
</dbReference>
<comment type="subcellular location">
    <subcellularLocation>
        <location evidence="1">Cell envelope</location>
    </subcellularLocation>
</comment>
<dbReference type="InterPro" id="IPR038352">
    <property type="entry name" value="Imelysin_sf"/>
</dbReference>
<proteinExistence type="inferred from homology"/>
<reference evidence="6 7" key="1">
    <citation type="journal article" date="2017" name="Int. J. Syst. Evol. Microbiol.">
        <title>Pseudokineococcus basanitobsidens sp. nov., isolated from volcanic rock.</title>
        <authorList>
            <person name="Lee D.W."/>
            <person name="Park M.Y."/>
            <person name="Kim J.J."/>
            <person name="Kim B.S."/>
        </authorList>
    </citation>
    <scope>NUCLEOTIDE SEQUENCE [LARGE SCALE GENOMIC DNA]</scope>
    <source>
        <strain evidence="6 7">DSM 103726</strain>
    </source>
</reference>
<dbReference type="EMBL" id="JBBIAA010000003">
    <property type="protein sequence ID" value="MEJ5944542.1"/>
    <property type="molecule type" value="Genomic_DNA"/>
</dbReference>
<comment type="caution">
    <text evidence="6">The sequence shown here is derived from an EMBL/GenBank/DDBJ whole genome shotgun (WGS) entry which is preliminary data.</text>
</comment>
<evidence type="ECO:0000259" key="5">
    <source>
        <dbReference type="Pfam" id="PF09375"/>
    </source>
</evidence>
<dbReference type="InterPro" id="IPR050894">
    <property type="entry name" value="EfeM/EfeO_iron_uptake"/>
</dbReference>
<evidence type="ECO:0000256" key="4">
    <source>
        <dbReference type="SAM" id="SignalP"/>
    </source>
</evidence>
<feature type="chain" id="PRO_5045845375" evidence="4">
    <location>
        <begin position="33"/>
        <end position="388"/>
    </location>
</feature>
<dbReference type="NCBIfam" id="NF041757">
    <property type="entry name" value="EfeO"/>
    <property type="match status" value="1"/>
</dbReference>
<dbReference type="Pfam" id="PF09375">
    <property type="entry name" value="Peptidase_M75"/>
    <property type="match status" value="1"/>
</dbReference>
<dbReference type="PANTHER" id="PTHR39192">
    <property type="entry name" value="IRON UPTAKE SYSTEM COMPONENT EFEO"/>
    <property type="match status" value="1"/>
</dbReference>
<dbReference type="Proteomes" id="UP001387100">
    <property type="component" value="Unassembled WGS sequence"/>
</dbReference>
<feature type="domain" description="Imelysin-like" evidence="5">
    <location>
        <begin position="152"/>
        <end position="380"/>
    </location>
</feature>
<protein>
    <submittedName>
        <fullName evidence="6">Iron uptake system protein EfeO</fullName>
    </submittedName>
</protein>
<comment type="similarity">
    <text evidence="2">Belongs to the EfeM/EfeO family.</text>
</comment>
<feature type="signal peptide" evidence="4">
    <location>
        <begin position="1"/>
        <end position="32"/>
    </location>
</feature>
<dbReference type="RefSeq" id="WP_339573928.1">
    <property type="nucleotide sequence ID" value="NZ_JBBIAA010000003.1"/>
</dbReference>
<dbReference type="Gene3D" id="1.20.1420.20">
    <property type="entry name" value="M75 peptidase, HXXE motif"/>
    <property type="match status" value="1"/>
</dbReference>
<dbReference type="InterPro" id="IPR018976">
    <property type="entry name" value="Imelysin-like"/>
</dbReference>
<name>A0ABU8RHI0_9ACTN</name>
<organism evidence="6 7">
    <name type="scientific">Pseudokineococcus basanitobsidens</name>
    <dbReference type="NCBI Taxonomy" id="1926649"/>
    <lineage>
        <taxon>Bacteria</taxon>
        <taxon>Bacillati</taxon>
        <taxon>Actinomycetota</taxon>
        <taxon>Actinomycetes</taxon>
        <taxon>Kineosporiales</taxon>
        <taxon>Kineosporiaceae</taxon>
        <taxon>Pseudokineococcus</taxon>
    </lineage>
</organism>